<feature type="active site" evidence="5">
    <location>
        <position position="17"/>
    </location>
</feature>
<dbReference type="FunCoup" id="E4XCW5">
    <property type="interactions" value="9"/>
</dbReference>
<feature type="active site" evidence="5">
    <location>
        <position position="35"/>
    </location>
</feature>
<proteinExistence type="inferred from homology"/>
<evidence type="ECO:0000259" key="7">
    <source>
        <dbReference type="PROSITE" id="PS51160"/>
    </source>
</evidence>
<evidence type="ECO:0000256" key="1">
    <source>
        <dbReference type="ARBA" id="ARBA00005614"/>
    </source>
</evidence>
<dbReference type="OrthoDB" id="7961613at2759"/>
<keyword evidence="3 5" id="KW-0378">Hydrolase</keyword>
<accession>E4XCW5</accession>
<protein>
    <recommendedName>
        <fullName evidence="2 5">acylphosphatase</fullName>
        <ecNumber evidence="2 5">3.6.1.7</ecNumber>
    </recommendedName>
</protein>
<name>E4XCW5_OIKDI</name>
<dbReference type="Proteomes" id="UP000001307">
    <property type="component" value="Unassembled WGS sequence"/>
</dbReference>
<evidence type="ECO:0000313" key="8">
    <source>
        <dbReference type="EMBL" id="CBY09440.1"/>
    </source>
</evidence>
<dbReference type="PRINTS" id="PR00112">
    <property type="entry name" value="ACYLPHPHTASE"/>
</dbReference>
<dbReference type="SUPFAM" id="SSF54975">
    <property type="entry name" value="Acylphosphatase/BLUF domain-like"/>
    <property type="match status" value="1"/>
</dbReference>
<reference evidence="8" key="1">
    <citation type="journal article" date="2010" name="Science">
        <title>Plasticity of animal genome architecture unmasked by rapid evolution of a pelagic tunicate.</title>
        <authorList>
            <person name="Denoeud F."/>
            <person name="Henriet S."/>
            <person name="Mungpakdee S."/>
            <person name="Aury J.M."/>
            <person name="Da Silva C."/>
            <person name="Brinkmann H."/>
            <person name="Mikhaleva J."/>
            <person name="Olsen L.C."/>
            <person name="Jubin C."/>
            <person name="Canestro C."/>
            <person name="Bouquet J.M."/>
            <person name="Danks G."/>
            <person name="Poulain J."/>
            <person name="Campsteijn C."/>
            <person name="Adamski M."/>
            <person name="Cross I."/>
            <person name="Yadetie F."/>
            <person name="Muffato M."/>
            <person name="Louis A."/>
            <person name="Butcher S."/>
            <person name="Tsagkogeorga G."/>
            <person name="Konrad A."/>
            <person name="Singh S."/>
            <person name="Jensen M.F."/>
            <person name="Cong E.H."/>
            <person name="Eikeseth-Otteraa H."/>
            <person name="Noel B."/>
            <person name="Anthouard V."/>
            <person name="Porcel B.M."/>
            <person name="Kachouri-Lafond R."/>
            <person name="Nishino A."/>
            <person name="Ugolini M."/>
            <person name="Chourrout P."/>
            <person name="Nishida H."/>
            <person name="Aasland R."/>
            <person name="Huzurbazar S."/>
            <person name="Westhof E."/>
            <person name="Delsuc F."/>
            <person name="Lehrach H."/>
            <person name="Reinhardt R."/>
            <person name="Weissenbach J."/>
            <person name="Roy S.W."/>
            <person name="Artiguenave F."/>
            <person name="Postlethwait J.H."/>
            <person name="Manak J.R."/>
            <person name="Thompson E.M."/>
            <person name="Jaillon O."/>
            <person name="Du Pasquier L."/>
            <person name="Boudinot P."/>
            <person name="Liberles D.A."/>
            <person name="Volff J.N."/>
            <person name="Philippe H."/>
            <person name="Lenhard B."/>
            <person name="Roest Crollius H."/>
            <person name="Wincker P."/>
            <person name="Chourrout D."/>
        </authorList>
    </citation>
    <scope>NUCLEOTIDE SEQUENCE [LARGE SCALE GENOMIC DNA]</scope>
</reference>
<dbReference type="InterPro" id="IPR001792">
    <property type="entry name" value="Acylphosphatase-like_dom"/>
</dbReference>
<dbReference type="AlphaFoldDB" id="E4XCW5"/>
<evidence type="ECO:0000256" key="5">
    <source>
        <dbReference type="PROSITE-ProRule" id="PRU00520"/>
    </source>
</evidence>
<keyword evidence="9" id="KW-1185">Reference proteome</keyword>
<comment type="similarity">
    <text evidence="1 6">Belongs to the acylphosphatase family.</text>
</comment>
<sequence length="94" mass="10830">MIISFEVHGKVQKVFFRKYTKQAADKLGIFGWVENTRGGTVIGEACGPADKMEKFELFLSRKGSPKSRIDRCDITKLSSYIEQECNYTDFIIRR</sequence>
<dbReference type="GO" id="GO:0003998">
    <property type="term" value="F:acylphosphatase activity"/>
    <property type="evidence" value="ECO:0007669"/>
    <property type="project" value="UniProtKB-EC"/>
</dbReference>
<dbReference type="InterPro" id="IPR036046">
    <property type="entry name" value="Acylphosphatase-like_dom_sf"/>
</dbReference>
<evidence type="ECO:0000256" key="6">
    <source>
        <dbReference type="RuleBase" id="RU004168"/>
    </source>
</evidence>
<organism evidence="8">
    <name type="scientific">Oikopleura dioica</name>
    <name type="common">Tunicate</name>
    <dbReference type="NCBI Taxonomy" id="34765"/>
    <lineage>
        <taxon>Eukaryota</taxon>
        <taxon>Metazoa</taxon>
        <taxon>Chordata</taxon>
        <taxon>Tunicata</taxon>
        <taxon>Appendicularia</taxon>
        <taxon>Copelata</taxon>
        <taxon>Oikopleuridae</taxon>
        <taxon>Oikopleura</taxon>
    </lineage>
</organism>
<dbReference type="InterPro" id="IPR020456">
    <property type="entry name" value="Acylphosphatase"/>
</dbReference>
<dbReference type="InParanoid" id="E4XCW5"/>
<dbReference type="PANTHER" id="PTHR10029">
    <property type="entry name" value="ACYLPHOSPHATASE"/>
    <property type="match status" value="1"/>
</dbReference>
<dbReference type="EMBL" id="FN653037">
    <property type="protein sequence ID" value="CBY09440.1"/>
    <property type="molecule type" value="Genomic_DNA"/>
</dbReference>
<dbReference type="Gene3D" id="3.30.70.100">
    <property type="match status" value="1"/>
</dbReference>
<evidence type="ECO:0000256" key="4">
    <source>
        <dbReference type="ARBA" id="ARBA00047645"/>
    </source>
</evidence>
<dbReference type="PANTHER" id="PTHR10029:SF3">
    <property type="entry name" value="ACYLPHOSPHATASE-RELATED"/>
    <property type="match status" value="1"/>
</dbReference>
<gene>
    <name evidence="8" type="ORF">GSOID_T00007997001</name>
</gene>
<evidence type="ECO:0000256" key="3">
    <source>
        <dbReference type="ARBA" id="ARBA00022801"/>
    </source>
</evidence>
<dbReference type="PROSITE" id="PS51160">
    <property type="entry name" value="ACYLPHOSPHATASE_3"/>
    <property type="match status" value="1"/>
</dbReference>
<comment type="catalytic activity">
    <reaction evidence="4 5">
        <text>an acyl phosphate + H2O = a carboxylate + phosphate + H(+)</text>
        <dbReference type="Rhea" id="RHEA:14965"/>
        <dbReference type="ChEBI" id="CHEBI:15377"/>
        <dbReference type="ChEBI" id="CHEBI:15378"/>
        <dbReference type="ChEBI" id="CHEBI:29067"/>
        <dbReference type="ChEBI" id="CHEBI:43474"/>
        <dbReference type="ChEBI" id="CHEBI:59918"/>
        <dbReference type="EC" id="3.6.1.7"/>
    </reaction>
</comment>
<evidence type="ECO:0000256" key="2">
    <source>
        <dbReference type="ARBA" id="ARBA00012150"/>
    </source>
</evidence>
<feature type="domain" description="Acylphosphatase-like" evidence="7">
    <location>
        <begin position="2"/>
        <end position="94"/>
    </location>
</feature>
<dbReference type="EC" id="3.6.1.7" evidence="2 5"/>
<dbReference type="Pfam" id="PF00708">
    <property type="entry name" value="Acylphosphatase"/>
    <property type="match status" value="1"/>
</dbReference>
<evidence type="ECO:0000313" key="9">
    <source>
        <dbReference type="Proteomes" id="UP000001307"/>
    </source>
</evidence>